<feature type="chain" id="PRO_5040929424" description="Secreted protein" evidence="1">
    <location>
        <begin position="19"/>
        <end position="139"/>
    </location>
</feature>
<dbReference type="RefSeq" id="WP_271194732.1">
    <property type="nucleotide sequence ID" value="NZ_BSFN01000003.1"/>
</dbReference>
<protein>
    <recommendedName>
        <fullName evidence="4">Secreted protein</fullName>
    </recommendedName>
</protein>
<dbReference type="EMBL" id="BSFN01000003">
    <property type="protein sequence ID" value="GLK88524.1"/>
    <property type="molecule type" value="Genomic_DNA"/>
</dbReference>
<reference evidence="2" key="2">
    <citation type="submission" date="2023-01" db="EMBL/GenBank/DDBJ databases">
        <authorList>
            <person name="Sun Q."/>
            <person name="Evtushenko L."/>
        </authorList>
    </citation>
    <scope>NUCLEOTIDE SEQUENCE</scope>
    <source>
        <strain evidence="2">VKM B-2935</strain>
    </source>
</reference>
<name>A0A9W6NEB9_9PSED</name>
<evidence type="ECO:0000313" key="3">
    <source>
        <dbReference type="Proteomes" id="UP001143328"/>
    </source>
</evidence>
<organism evidence="2 3">
    <name type="scientific">Pseudomonas turukhanskensis</name>
    <dbReference type="NCBI Taxonomy" id="1806536"/>
    <lineage>
        <taxon>Bacteria</taxon>
        <taxon>Pseudomonadati</taxon>
        <taxon>Pseudomonadota</taxon>
        <taxon>Gammaproteobacteria</taxon>
        <taxon>Pseudomonadales</taxon>
        <taxon>Pseudomonadaceae</taxon>
        <taxon>Pseudomonas</taxon>
    </lineage>
</organism>
<proteinExistence type="predicted"/>
<reference evidence="2" key="1">
    <citation type="journal article" date="2014" name="Int. J. Syst. Evol. Microbiol.">
        <title>Complete genome sequence of Corynebacterium casei LMG S-19264T (=DSM 44701T), isolated from a smear-ripened cheese.</title>
        <authorList>
            <consortium name="US DOE Joint Genome Institute (JGI-PGF)"/>
            <person name="Walter F."/>
            <person name="Albersmeier A."/>
            <person name="Kalinowski J."/>
            <person name="Ruckert C."/>
        </authorList>
    </citation>
    <scope>NUCLEOTIDE SEQUENCE</scope>
    <source>
        <strain evidence="2">VKM B-2935</strain>
    </source>
</reference>
<evidence type="ECO:0000256" key="1">
    <source>
        <dbReference type="SAM" id="SignalP"/>
    </source>
</evidence>
<dbReference type="AlphaFoldDB" id="A0A9W6NEB9"/>
<sequence length="139" mass="15820">MARFLSLLLLVLPGLAAAAQLPPALENTELYSKVASDCHDVDLASWKHPTRAVLESNKVPIERVELCNGGRYPIFHVQFPYDPQGQTRDFFAPLYEQMRKANGKWPYAFVDSNDAQVLYISYRDNGTTAMDYEFYTLPQ</sequence>
<keyword evidence="3" id="KW-1185">Reference proteome</keyword>
<accession>A0A9W6NEB9</accession>
<evidence type="ECO:0008006" key="4">
    <source>
        <dbReference type="Google" id="ProtNLM"/>
    </source>
</evidence>
<dbReference type="Proteomes" id="UP001143328">
    <property type="component" value="Unassembled WGS sequence"/>
</dbReference>
<keyword evidence="1" id="KW-0732">Signal</keyword>
<comment type="caution">
    <text evidence="2">The sequence shown here is derived from an EMBL/GenBank/DDBJ whole genome shotgun (WGS) entry which is preliminary data.</text>
</comment>
<gene>
    <name evidence="2" type="ORF">GCM10017655_15860</name>
</gene>
<feature type="signal peptide" evidence="1">
    <location>
        <begin position="1"/>
        <end position="18"/>
    </location>
</feature>
<evidence type="ECO:0000313" key="2">
    <source>
        <dbReference type="EMBL" id="GLK88524.1"/>
    </source>
</evidence>